<dbReference type="HOGENOM" id="CLU_110963_0_0_1"/>
<gene>
    <name evidence="2" type="ORF">COCMIDRAFT_100849</name>
</gene>
<feature type="region of interest" description="Disordered" evidence="1">
    <location>
        <begin position="1"/>
        <end position="35"/>
    </location>
</feature>
<sequence length="225" mass="24931">MPRSNFGVTKHKHSHAAPSYEHSSDQSTDDYDFAETPTMDLTNGRLHDNLKVEADYGLLLLSQLPPFDTTGLVSNTGTTDFAVLIHRHYRAFQPPASLQTPGWTWKKATTEVTVLRKAFPAIKDAGNSILAMAAWFHFLCDVDDEFEQMASLERGLLLERIKKALQTASVNPLQPTESGHAKLLAVVSSFIRQCQVVLSPQTLAQVFADVIDCLEGLNQDASYLE</sequence>
<organism evidence="2 3">
    <name type="scientific">Bipolaris oryzae ATCC 44560</name>
    <dbReference type="NCBI Taxonomy" id="930090"/>
    <lineage>
        <taxon>Eukaryota</taxon>
        <taxon>Fungi</taxon>
        <taxon>Dikarya</taxon>
        <taxon>Ascomycota</taxon>
        <taxon>Pezizomycotina</taxon>
        <taxon>Dothideomycetes</taxon>
        <taxon>Pleosporomycetidae</taxon>
        <taxon>Pleosporales</taxon>
        <taxon>Pleosporineae</taxon>
        <taxon>Pleosporaceae</taxon>
        <taxon>Bipolaris</taxon>
    </lineage>
</organism>
<proteinExistence type="predicted"/>
<dbReference type="Proteomes" id="UP000054032">
    <property type="component" value="Unassembled WGS sequence"/>
</dbReference>
<dbReference type="AlphaFoldDB" id="W6ZIM7"/>
<name>W6ZIM7_COCMI</name>
<dbReference type="RefSeq" id="XP_007690058.1">
    <property type="nucleotide sequence ID" value="XM_007691868.1"/>
</dbReference>
<dbReference type="EMBL" id="KI964029">
    <property type="protein sequence ID" value="EUC43436.1"/>
    <property type="molecule type" value="Genomic_DNA"/>
</dbReference>
<evidence type="ECO:0000256" key="1">
    <source>
        <dbReference type="SAM" id="MobiDB-lite"/>
    </source>
</evidence>
<dbReference type="GeneID" id="19117756"/>
<keyword evidence="3" id="KW-1185">Reference proteome</keyword>
<accession>W6ZIM7</accession>
<evidence type="ECO:0000313" key="3">
    <source>
        <dbReference type="Proteomes" id="UP000054032"/>
    </source>
</evidence>
<dbReference type="KEGG" id="bor:COCMIDRAFT_100849"/>
<dbReference type="OrthoDB" id="1731983at2759"/>
<protein>
    <submittedName>
        <fullName evidence="2">Uncharacterized protein</fullName>
    </submittedName>
</protein>
<reference evidence="2 3" key="1">
    <citation type="journal article" date="2013" name="PLoS Genet.">
        <title>Comparative genome structure, secondary metabolite, and effector coding capacity across Cochliobolus pathogens.</title>
        <authorList>
            <person name="Condon B.J."/>
            <person name="Leng Y."/>
            <person name="Wu D."/>
            <person name="Bushley K.E."/>
            <person name="Ohm R.A."/>
            <person name="Otillar R."/>
            <person name="Martin J."/>
            <person name="Schackwitz W."/>
            <person name="Grimwood J."/>
            <person name="MohdZainudin N."/>
            <person name="Xue C."/>
            <person name="Wang R."/>
            <person name="Manning V.A."/>
            <person name="Dhillon B."/>
            <person name="Tu Z.J."/>
            <person name="Steffenson B.J."/>
            <person name="Salamov A."/>
            <person name="Sun H."/>
            <person name="Lowry S."/>
            <person name="LaButti K."/>
            <person name="Han J."/>
            <person name="Copeland A."/>
            <person name="Lindquist E."/>
            <person name="Barry K."/>
            <person name="Schmutz J."/>
            <person name="Baker S.E."/>
            <person name="Ciuffetti L.M."/>
            <person name="Grigoriev I.V."/>
            <person name="Zhong S."/>
            <person name="Turgeon B.G."/>
        </authorList>
    </citation>
    <scope>NUCLEOTIDE SEQUENCE [LARGE SCALE GENOMIC DNA]</scope>
    <source>
        <strain evidence="2 3">ATCC 44560</strain>
    </source>
</reference>
<evidence type="ECO:0000313" key="2">
    <source>
        <dbReference type="EMBL" id="EUC43436.1"/>
    </source>
</evidence>
<feature type="non-terminal residue" evidence="2">
    <location>
        <position position="225"/>
    </location>
</feature>